<evidence type="ECO:0000313" key="2">
    <source>
        <dbReference type="Proteomes" id="UP000230214"/>
    </source>
</evidence>
<comment type="caution">
    <text evidence="1">The sequence shown here is derived from an EMBL/GenBank/DDBJ whole genome shotgun (WGS) entry which is preliminary data.</text>
</comment>
<evidence type="ECO:0000313" key="1">
    <source>
        <dbReference type="EMBL" id="PIR43278.1"/>
    </source>
</evidence>
<gene>
    <name evidence="1" type="ORF">COV24_03400</name>
</gene>
<reference evidence="1 2" key="1">
    <citation type="submission" date="2017-09" db="EMBL/GenBank/DDBJ databases">
        <title>Depth-based differentiation of microbial function through sediment-hosted aquifers and enrichment of novel symbionts in the deep terrestrial subsurface.</title>
        <authorList>
            <person name="Probst A.J."/>
            <person name="Ladd B."/>
            <person name="Jarett J.K."/>
            <person name="Geller-Mcgrath D.E."/>
            <person name="Sieber C.M."/>
            <person name="Emerson J.B."/>
            <person name="Anantharaman K."/>
            <person name="Thomas B.C."/>
            <person name="Malmstrom R."/>
            <person name="Stieglmeier M."/>
            <person name="Klingl A."/>
            <person name="Woyke T."/>
            <person name="Ryan C.M."/>
            <person name="Banfield J.F."/>
        </authorList>
    </citation>
    <scope>NUCLEOTIDE SEQUENCE [LARGE SCALE GENOMIC DNA]</scope>
    <source>
        <strain evidence="1">CG10_big_fil_rev_8_21_14_0_10_32_10</strain>
    </source>
</reference>
<proteinExistence type="predicted"/>
<sequence length="64" mass="7065">MLEKFANFSCEEINASIKKFAKDGSALKGFTIDDIDSELTRKYFELSSGIVMSDSPAINKIIGE</sequence>
<dbReference type="AlphaFoldDB" id="A0A2H0R9T9"/>
<protein>
    <submittedName>
        <fullName evidence="1">Uncharacterized protein</fullName>
    </submittedName>
</protein>
<organism evidence="1 2">
    <name type="scientific">candidate division WWE3 bacterium CG10_big_fil_rev_8_21_14_0_10_32_10</name>
    <dbReference type="NCBI Taxonomy" id="1975090"/>
    <lineage>
        <taxon>Bacteria</taxon>
        <taxon>Katanobacteria</taxon>
    </lineage>
</organism>
<dbReference type="EMBL" id="PCXU01000029">
    <property type="protein sequence ID" value="PIR43278.1"/>
    <property type="molecule type" value="Genomic_DNA"/>
</dbReference>
<dbReference type="Proteomes" id="UP000230214">
    <property type="component" value="Unassembled WGS sequence"/>
</dbReference>
<accession>A0A2H0R9T9</accession>
<name>A0A2H0R9T9_UNCKA</name>